<dbReference type="EMBL" id="CP020477">
    <property type="protein sequence ID" value="ARM76925.1"/>
    <property type="molecule type" value="Genomic_DNA"/>
</dbReference>
<feature type="domain" description="HTH bat-type" evidence="1">
    <location>
        <begin position="146"/>
        <end position="197"/>
    </location>
</feature>
<dbReference type="Pfam" id="PF04967">
    <property type="entry name" value="HTH_10"/>
    <property type="match status" value="1"/>
</dbReference>
<sequence length="206" mass="23751">MNGIYNVKLTISHKGCWTEHVKYKVKTIKISNYNNKKVKVIVISPFNITKELKNADNVEEIVKYNKLNEGYIIQFLEDKDSTISGTLIEFEDDILDYSNVVNRGIEIWNITTTNKRLTKIFIDKFGAENVNIEKLKLNNLLRGTNLTEKELLSLKTAVMMGYFNYPRNVKAKDIATVLGISKQAFLYNLRNCINKIIMSVDLDNMD</sequence>
<evidence type="ECO:0000313" key="3">
    <source>
        <dbReference type="Proteomes" id="UP000193404"/>
    </source>
</evidence>
<dbReference type="STRING" id="282676.B6F84_13455"/>
<keyword evidence="3" id="KW-1185">Reference proteome</keyword>
<dbReference type="InterPro" id="IPR007050">
    <property type="entry name" value="HTH_bacterioopsin"/>
</dbReference>
<dbReference type="PANTHER" id="PTHR34236:SF1">
    <property type="entry name" value="DIMETHYL SULFOXIDE REDUCTASE TRANSCRIPTIONAL ACTIVATOR"/>
    <property type="match status" value="1"/>
</dbReference>
<dbReference type="RefSeq" id="WP_148692719.1">
    <property type="nucleotide sequence ID" value="NZ_CP020477.1"/>
</dbReference>
<name>A0A1W6K364_9CREN</name>
<reference evidence="2 3" key="1">
    <citation type="submission" date="2017-03" db="EMBL/GenBank/DDBJ databases">
        <title>Sulfur activation and transportation mechanism of thermophilic Archaea Acidianus manzaensis YN-25.</title>
        <authorList>
            <person name="Ma Y."/>
            <person name="Yang Y."/>
            <person name="Xia J."/>
        </authorList>
    </citation>
    <scope>NUCLEOTIDE SEQUENCE [LARGE SCALE GENOMIC DNA]</scope>
    <source>
        <strain evidence="2 3">YN-25</strain>
    </source>
</reference>
<proteinExistence type="predicted"/>
<evidence type="ECO:0000259" key="1">
    <source>
        <dbReference type="Pfam" id="PF04967"/>
    </source>
</evidence>
<dbReference type="Proteomes" id="UP000193404">
    <property type="component" value="Chromosome"/>
</dbReference>
<dbReference type="AlphaFoldDB" id="A0A1W6K364"/>
<evidence type="ECO:0000313" key="2">
    <source>
        <dbReference type="EMBL" id="ARM76925.1"/>
    </source>
</evidence>
<protein>
    <submittedName>
        <fullName evidence="2">XRE family transcriptional regulator</fullName>
    </submittedName>
</protein>
<dbReference type="OrthoDB" id="27447at2157"/>
<dbReference type="GeneID" id="41591947"/>
<dbReference type="KEGG" id="aman:B6F84_13455"/>
<accession>A0A1W6K364</accession>
<organism evidence="2 3">
    <name type="scientific">Acidianus manzaensis</name>
    <dbReference type="NCBI Taxonomy" id="282676"/>
    <lineage>
        <taxon>Archaea</taxon>
        <taxon>Thermoproteota</taxon>
        <taxon>Thermoprotei</taxon>
        <taxon>Sulfolobales</taxon>
        <taxon>Sulfolobaceae</taxon>
        <taxon>Acidianus</taxon>
    </lineage>
</organism>
<gene>
    <name evidence="2" type="ORF">B6F84_13455</name>
</gene>
<dbReference type="PANTHER" id="PTHR34236">
    <property type="entry name" value="DIMETHYL SULFOXIDE REDUCTASE TRANSCRIPTIONAL ACTIVATOR"/>
    <property type="match status" value="1"/>
</dbReference>